<evidence type="ECO:0000313" key="9">
    <source>
        <dbReference type="Proteomes" id="UP000037751"/>
    </source>
</evidence>
<keyword evidence="2 4" id="KW-0819">tRNA processing</keyword>
<keyword evidence="8" id="KW-0255">Endonuclease</keyword>
<protein>
    <recommendedName>
        <fullName evidence="4">tRNA-splicing endonuclease subunit Sen2</fullName>
        <ecNumber evidence="4">4.6.1.16</ecNumber>
    </recommendedName>
</protein>
<dbReference type="PIRSF" id="PIRSF011789">
    <property type="entry name" value="tRNA_splic_SEN2"/>
    <property type="match status" value="1"/>
</dbReference>
<evidence type="ECO:0000256" key="5">
    <source>
        <dbReference type="PIRSR" id="PIRSR011789-1"/>
    </source>
</evidence>
<dbReference type="GO" id="GO:0000379">
    <property type="term" value="P:tRNA-type intron splice site recognition and cleavage"/>
    <property type="evidence" value="ECO:0007669"/>
    <property type="project" value="TreeGrafter"/>
</dbReference>
<dbReference type="GeneID" id="28728385"/>
<name>A0A0M8MJD1_9BASI</name>
<dbReference type="InterPro" id="IPR011856">
    <property type="entry name" value="tRNA_endonuc-like_dom_sf"/>
</dbReference>
<evidence type="ECO:0000259" key="7">
    <source>
        <dbReference type="Pfam" id="PF01974"/>
    </source>
</evidence>
<gene>
    <name evidence="8" type="ORF">Malapachy_2015</name>
</gene>
<dbReference type="PANTHER" id="PTHR21227:SF0">
    <property type="entry name" value="TRNA-SPLICING ENDONUCLEASE SUBUNIT SEN2"/>
    <property type="match status" value="1"/>
</dbReference>
<comment type="caution">
    <text evidence="8">The sequence shown here is derived from an EMBL/GenBank/DDBJ whole genome shotgun (WGS) entry which is preliminary data.</text>
</comment>
<dbReference type="InterPro" id="IPR006677">
    <property type="entry name" value="tRNA_intron_Endonuc_cat-like"/>
</dbReference>
<evidence type="ECO:0000256" key="2">
    <source>
        <dbReference type="ARBA" id="ARBA00022694"/>
    </source>
</evidence>
<feature type="compositionally biased region" description="Polar residues" evidence="6">
    <location>
        <begin position="1"/>
        <end position="15"/>
    </location>
</feature>
<dbReference type="Pfam" id="PF01974">
    <property type="entry name" value="tRNA_int_endo"/>
    <property type="match status" value="1"/>
</dbReference>
<feature type="active site" evidence="5">
    <location>
        <position position="338"/>
    </location>
</feature>
<dbReference type="AlphaFoldDB" id="A0A0M8MJD1"/>
<dbReference type="STRING" id="77020.A0A0M8MJD1"/>
<feature type="domain" description="tRNA intron endonuclease catalytic" evidence="7">
    <location>
        <begin position="300"/>
        <end position="393"/>
    </location>
</feature>
<dbReference type="Gene3D" id="3.40.1350.10">
    <property type="match status" value="1"/>
</dbReference>
<proteinExistence type="inferred from homology"/>
<dbReference type="GO" id="GO:0000213">
    <property type="term" value="F:tRNA-intron lyase activity"/>
    <property type="evidence" value="ECO:0007669"/>
    <property type="project" value="UniProtKB-UniRule"/>
</dbReference>
<comment type="similarity">
    <text evidence="1 4">Belongs to the tRNA-intron endonuclease family.</text>
</comment>
<dbReference type="InterPro" id="IPR016589">
    <property type="entry name" value="tRNA_splic_SEN2"/>
</dbReference>
<dbReference type="CDD" id="cd22363">
    <property type="entry name" value="tRNA-intron_lyase_C"/>
    <property type="match status" value="1"/>
</dbReference>
<sequence length="438" mass="49377">MATASNSPATPSTQHIRGAGKKATLAKRQLYASPLPVGTAPRRGAVPPSVPRTWWDRWNDITRWVSQGINATPVCKAWYDPVTNSVWMYDKGEAMRLWTHGFFGKGSLSRSEPTWAARKQAEVAARERGELTAEQMTQRRREERKLLKIERARAAVRAGIQLPDGITALGGELKDEDKALESTAGGLWRGDEDMPAMEAGVSRIKGLKYFSDEIQKKVTDVDENDEDDIDITNWDLIEHFQLTMIEAFFLAGMLGCLDVYDANDQPLSLQTLYQLCLASTCRLQQRPLDMPKLARPDNPFLLSYIVYHHFRSLGWVVKSGTKFCVDFLLYKRGPVFSHAEFSVIVVPEYDDEQDLATSPFPPHYNQGEKSWVWFSMMNRVNTQVQKTLVLAHVSIPSLLSLPAQALATPEGLVAQLRNGAFQVREVTIRRWVPARMKA</sequence>
<dbReference type="GO" id="GO:0005737">
    <property type="term" value="C:cytoplasm"/>
    <property type="evidence" value="ECO:0007669"/>
    <property type="project" value="TreeGrafter"/>
</dbReference>
<dbReference type="Proteomes" id="UP000037751">
    <property type="component" value="Unassembled WGS sequence"/>
</dbReference>
<dbReference type="RefSeq" id="XP_017991278.1">
    <property type="nucleotide sequence ID" value="XM_018136510.1"/>
</dbReference>
<dbReference type="VEuPathDB" id="FungiDB:Malapachy_2015"/>
<dbReference type="InterPro" id="IPR006676">
    <property type="entry name" value="tRNA_splic"/>
</dbReference>
<dbReference type="EMBL" id="LGAV01000005">
    <property type="protein sequence ID" value="KOS13646.1"/>
    <property type="molecule type" value="Genomic_DNA"/>
</dbReference>
<organism evidence="8 9">
    <name type="scientific">Malassezia pachydermatis</name>
    <dbReference type="NCBI Taxonomy" id="77020"/>
    <lineage>
        <taxon>Eukaryota</taxon>
        <taxon>Fungi</taxon>
        <taxon>Dikarya</taxon>
        <taxon>Basidiomycota</taxon>
        <taxon>Ustilaginomycotina</taxon>
        <taxon>Malasseziomycetes</taxon>
        <taxon>Malasseziales</taxon>
        <taxon>Malasseziaceae</taxon>
        <taxon>Malassezia</taxon>
    </lineage>
</organism>
<accession>A0A0M8MJD1</accession>
<keyword evidence="8" id="KW-0540">Nuclease</keyword>
<dbReference type="GO" id="GO:0000214">
    <property type="term" value="C:tRNA-intron endonuclease complex"/>
    <property type="evidence" value="ECO:0007669"/>
    <property type="project" value="UniProtKB-UniRule"/>
</dbReference>
<dbReference type="PANTHER" id="PTHR21227">
    <property type="entry name" value="TRNA-SPLICING ENDONUCLEASE SUBUNIT SEN2"/>
    <property type="match status" value="1"/>
</dbReference>
<evidence type="ECO:0000256" key="3">
    <source>
        <dbReference type="ARBA" id="ARBA00023239"/>
    </source>
</evidence>
<keyword evidence="8" id="KW-0378">Hydrolase</keyword>
<dbReference type="GO" id="GO:0003676">
    <property type="term" value="F:nucleic acid binding"/>
    <property type="evidence" value="ECO:0007669"/>
    <property type="project" value="InterPro"/>
</dbReference>
<dbReference type="InterPro" id="IPR036167">
    <property type="entry name" value="tRNA_intron_Endo_cat-like_sf"/>
</dbReference>
<reference evidence="8 9" key="1">
    <citation type="submission" date="2015-07" db="EMBL/GenBank/DDBJ databases">
        <title>Draft Genome Sequence of Malassezia furfur CBS1878 and Malassezia pachydermatis CBS1879.</title>
        <authorList>
            <person name="Triana S."/>
            <person name="Ohm R."/>
            <person name="Gonzalez A."/>
            <person name="DeCock H."/>
            <person name="Restrepo S."/>
            <person name="Celis A."/>
        </authorList>
    </citation>
    <scope>NUCLEOTIDE SEQUENCE [LARGE SCALE GENOMIC DNA]</scope>
    <source>
        <strain evidence="8 9">CBS 1879</strain>
    </source>
</reference>
<dbReference type="OrthoDB" id="10249562at2759"/>
<dbReference type="FunFam" id="3.40.1350.10:FF:000007">
    <property type="entry name" value="tRNA-splicing endonuclease subunit Sen2"/>
    <property type="match status" value="1"/>
</dbReference>
<evidence type="ECO:0000256" key="4">
    <source>
        <dbReference type="PIRNR" id="PIRNR011789"/>
    </source>
</evidence>
<dbReference type="EC" id="4.6.1.16" evidence="4"/>
<evidence type="ECO:0000256" key="6">
    <source>
        <dbReference type="SAM" id="MobiDB-lite"/>
    </source>
</evidence>
<feature type="region of interest" description="Disordered" evidence="6">
    <location>
        <begin position="1"/>
        <end position="20"/>
    </location>
</feature>
<evidence type="ECO:0000313" key="8">
    <source>
        <dbReference type="EMBL" id="KOS13646.1"/>
    </source>
</evidence>
<feature type="active site" evidence="5">
    <location>
        <position position="386"/>
    </location>
</feature>
<keyword evidence="3 4" id="KW-0456">Lyase</keyword>
<comment type="function">
    <text evidence="4">Constitutes one of the two catalytic subunit of the tRNA-splicing endonuclease complex, a complex responsible for identification and cleavage of the splice sites in pre-tRNA. It cleaves pre-tRNA at the 5'- and 3'-splice sites to release the intron. The products are an intron and two tRNA half-molecules bearing 2',3'-cyclic phosphate and 5'-OH termini. There are no conserved sequences at the splice sites, but the intron is invariably located at the same site in the gene, placing the splice sites an invariant distance from the constant structural features of the tRNA body.</text>
</comment>
<keyword evidence="9" id="KW-1185">Reference proteome</keyword>
<evidence type="ECO:0000256" key="1">
    <source>
        <dbReference type="ARBA" id="ARBA00008078"/>
    </source>
</evidence>
<dbReference type="SUPFAM" id="SSF53032">
    <property type="entry name" value="tRNA-intron endonuclease catalytic domain-like"/>
    <property type="match status" value="1"/>
</dbReference>
<feature type="active site" evidence="5">
    <location>
        <position position="330"/>
    </location>
</feature>